<proteinExistence type="predicted"/>
<dbReference type="Ensembl" id="ENSSBOT00000030944.1">
    <property type="protein sequence ID" value="ENSSBOP00000014146.1"/>
    <property type="gene ID" value="ENSSBOG00000023549.1"/>
</dbReference>
<sequence length="77" mass="8501">GKSGLPGHCLENPLQGCHPAQKNGISRPSVVSQLEQKEEAWVLPLQNSEARRILRESHTGEIRVLCTSTFLHSSEIN</sequence>
<keyword evidence="3" id="KW-1185">Reference proteome</keyword>
<dbReference type="Proteomes" id="UP000233220">
    <property type="component" value="Unplaced"/>
</dbReference>
<organism evidence="2 3">
    <name type="scientific">Saimiri boliviensis boliviensis</name>
    <name type="common">Bolivian squirrel monkey</name>
    <dbReference type="NCBI Taxonomy" id="39432"/>
    <lineage>
        <taxon>Eukaryota</taxon>
        <taxon>Metazoa</taxon>
        <taxon>Chordata</taxon>
        <taxon>Craniata</taxon>
        <taxon>Vertebrata</taxon>
        <taxon>Euteleostomi</taxon>
        <taxon>Mammalia</taxon>
        <taxon>Eutheria</taxon>
        <taxon>Euarchontoglires</taxon>
        <taxon>Primates</taxon>
        <taxon>Haplorrhini</taxon>
        <taxon>Platyrrhini</taxon>
        <taxon>Cebidae</taxon>
        <taxon>Saimiriinae</taxon>
        <taxon>Saimiri</taxon>
    </lineage>
</organism>
<evidence type="ECO:0000256" key="1">
    <source>
        <dbReference type="SAM" id="MobiDB-lite"/>
    </source>
</evidence>
<gene>
    <name evidence="2" type="primary">IQGAP1</name>
</gene>
<reference evidence="2" key="1">
    <citation type="submission" date="2025-08" db="UniProtKB">
        <authorList>
            <consortium name="Ensembl"/>
        </authorList>
    </citation>
    <scope>IDENTIFICATION</scope>
</reference>
<dbReference type="GeneTree" id="ENSGT00950000183076"/>
<accession>A0A2K6T3G2</accession>
<name>A0A2K6T3G2_SAIBB</name>
<evidence type="ECO:0000313" key="2">
    <source>
        <dbReference type="Ensembl" id="ENSSBOP00000014146.1"/>
    </source>
</evidence>
<reference evidence="2" key="2">
    <citation type="submission" date="2025-09" db="UniProtKB">
        <authorList>
            <consortium name="Ensembl"/>
        </authorList>
    </citation>
    <scope>IDENTIFICATION</scope>
</reference>
<feature type="region of interest" description="Disordered" evidence="1">
    <location>
        <begin position="1"/>
        <end position="30"/>
    </location>
</feature>
<protein>
    <submittedName>
        <fullName evidence="2">IQ motif containing GTPase activating protein 1</fullName>
    </submittedName>
</protein>
<evidence type="ECO:0000313" key="3">
    <source>
        <dbReference type="Proteomes" id="UP000233220"/>
    </source>
</evidence>
<dbReference type="AlphaFoldDB" id="A0A2K6T3G2"/>